<keyword evidence="2" id="KW-0812">Transmembrane</keyword>
<evidence type="ECO:0000256" key="2">
    <source>
        <dbReference type="SAM" id="Phobius"/>
    </source>
</evidence>
<feature type="region of interest" description="Disordered" evidence="1">
    <location>
        <begin position="112"/>
        <end position="132"/>
    </location>
</feature>
<sequence>SWDSPLYIENFIDELKNAYFQLALLLHRHRLNVRDETLEEVVISIAWHLGRCRTRYEGKLLCCRLLLMLLLLMVVLLLLLLLLQLCIRCLLRKVGGNGVQLMLRRDRGAVEQGHRRRVGRRGGGRKGDGTGVHLTVPSLSSRYANCWS</sequence>
<name>T1DIH3_ANOAQ</name>
<dbReference type="EMBL" id="GAMD01001896">
    <property type="protein sequence ID" value="JAA99694.1"/>
    <property type="molecule type" value="mRNA"/>
</dbReference>
<feature type="non-terminal residue" evidence="3">
    <location>
        <position position="1"/>
    </location>
</feature>
<feature type="compositionally biased region" description="Basic residues" evidence="1">
    <location>
        <begin position="114"/>
        <end position="124"/>
    </location>
</feature>
<organism evidence="3">
    <name type="scientific">Anopheles aquasalis</name>
    <name type="common">Malaria mosquito</name>
    <dbReference type="NCBI Taxonomy" id="42839"/>
    <lineage>
        <taxon>Eukaryota</taxon>
        <taxon>Metazoa</taxon>
        <taxon>Ecdysozoa</taxon>
        <taxon>Arthropoda</taxon>
        <taxon>Hexapoda</taxon>
        <taxon>Insecta</taxon>
        <taxon>Pterygota</taxon>
        <taxon>Neoptera</taxon>
        <taxon>Endopterygota</taxon>
        <taxon>Diptera</taxon>
        <taxon>Nematocera</taxon>
        <taxon>Culicoidea</taxon>
        <taxon>Culicidae</taxon>
        <taxon>Anophelinae</taxon>
        <taxon>Anopheles</taxon>
    </lineage>
</organism>
<feature type="non-terminal residue" evidence="3">
    <location>
        <position position="148"/>
    </location>
</feature>
<feature type="transmembrane region" description="Helical" evidence="2">
    <location>
        <begin position="61"/>
        <end position="83"/>
    </location>
</feature>
<reference evidence="3" key="1">
    <citation type="submission" date="2013-07" db="EMBL/GenBank/DDBJ databases">
        <title>Transcriptome sequencing and developmental regulation of gene expression in Anopheles aquasalis.</title>
        <authorList>
            <consortium name="Brazilian Malaria Network (MCT/CNPq/MS/SCTIE/DECIT/PRONEX 555648/2009-5) and Research Network on Bioactive Molecules from Arthropod Vectors (NAP-MOBIARVE"/>
            <consortium name="University of Sao Paulo)"/>
            <person name="Marinotti O."/>
            <person name="Ribeiro J.M.C."/>
            <person name="Costa-da-Silva A.L."/>
            <person name="Silva M.C.P."/>
            <person name="Lopes A.R."/>
            <person name="Barros M.S."/>
            <person name="Sa-Nunes A."/>
            <person name="Konjin B.B."/>
            <person name="Carvalho E."/>
            <person name="Suesdek L."/>
            <person name="Silva-Neto M.A.C."/>
            <person name="Capurro M.L."/>
        </authorList>
    </citation>
    <scope>NUCLEOTIDE SEQUENCE</scope>
    <source>
        <tissue evidence="3">Whole body</tissue>
    </source>
</reference>
<accession>T1DIH3</accession>
<evidence type="ECO:0000313" key="3">
    <source>
        <dbReference type="EMBL" id="JAA99694.1"/>
    </source>
</evidence>
<dbReference type="AlphaFoldDB" id="T1DIH3"/>
<keyword evidence="2" id="KW-0472">Membrane</keyword>
<protein>
    <submittedName>
        <fullName evidence="3">Uncharacterized protein</fullName>
    </submittedName>
</protein>
<evidence type="ECO:0000256" key="1">
    <source>
        <dbReference type="SAM" id="MobiDB-lite"/>
    </source>
</evidence>
<proteinExistence type="evidence at transcript level"/>
<keyword evidence="2" id="KW-1133">Transmembrane helix</keyword>